<gene>
    <name evidence="2" type="ORF">GTP55_27990</name>
</gene>
<comment type="caution">
    <text evidence="2">The sequence shown here is derived from an EMBL/GenBank/DDBJ whole genome shotgun (WGS) entry which is preliminary data.</text>
</comment>
<dbReference type="RefSeq" id="WP_161048043.1">
    <property type="nucleotide sequence ID" value="NZ_WWCS01000035.1"/>
</dbReference>
<organism evidence="2 3">
    <name type="scientific">Duganella margarita</name>
    <dbReference type="NCBI Taxonomy" id="2692170"/>
    <lineage>
        <taxon>Bacteria</taxon>
        <taxon>Pseudomonadati</taxon>
        <taxon>Pseudomonadota</taxon>
        <taxon>Betaproteobacteria</taxon>
        <taxon>Burkholderiales</taxon>
        <taxon>Oxalobacteraceae</taxon>
        <taxon>Telluria group</taxon>
        <taxon>Duganella</taxon>
    </lineage>
</organism>
<name>A0ABW9WSH1_9BURK</name>
<keyword evidence="1" id="KW-0732">Signal</keyword>
<protein>
    <submittedName>
        <fullName evidence="2">Uncharacterized protein</fullName>
    </submittedName>
</protein>
<evidence type="ECO:0000256" key="1">
    <source>
        <dbReference type="SAM" id="SignalP"/>
    </source>
</evidence>
<evidence type="ECO:0000313" key="3">
    <source>
        <dbReference type="Proteomes" id="UP000466332"/>
    </source>
</evidence>
<accession>A0ABW9WSH1</accession>
<keyword evidence="3" id="KW-1185">Reference proteome</keyword>
<sequence>MAAKAVPLAVLAALCGVLPASAAATVADPLAACRLPEMQLRSDVGLGFHAIRCG</sequence>
<feature type="signal peptide" evidence="1">
    <location>
        <begin position="1"/>
        <end position="22"/>
    </location>
</feature>
<evidence type="ECO:0000313" key="2">
    <source>
        <dbReference type="EMBL" id="MYN43190.1"/>
    </source>
</evidence>
<proteinExistence type="predicted"/>
<feature type="chain" id="PRO_5047110920" evidence="1">
    <location>
        <begin position="23"/>
        <end position="54"/>
    </location>
</feature>
<dbReference type="EMBL" id="WWCS01000035">
    <property type="protein sequence ID" value="MYN43190.1"/>
    <property type="molecule type" value="Genomic_DNA"/>
</dbReference>
<reference evidence="2 3" key="1">
    <citation type="submission" date="2019-12" db="EMBL/GenBank/DDBJ databases">
        <title>Novel species isolated from a subtropical stream in China.</title>
        <authorList>
            <person name="Lu H."/>
        </authorList>
    </citation>
    <scope>NUCLEOTIDE SEQUENCE [LARGE SCALE GENOMIC DNA]</scope>
    <source>
        <strain evidence="2 3">FT109W</strain>
    </source>
</reference>
<dbReference type="Proteomes" id="UP000466332">
    <property type="component" value="Unassembled WGS sequence"/>
</dbReference>